<organism evidence="4">
    <name type="scientific">Tetraselmis sp. GSL018</name>
    <dbReference type="NCBI Taxonomy" id="582737"/>
    <lineage>
        <taxon>Eukaryota</taxon>
        <taxon>Viridiplantae</taxon>
        <taxon>Chlorophyta</taxon>
        <taxon>core chlorophytes</taxon>
        <taxon>Chlorodendrophyceae</taxon>
        <taxon>Chlorodendrales</taxon>
        <taxon>Chlorodendraceae</taxon>
        <taxon>Tetraselmis</taxon>
    </lineage>
</organism>
<keyword evidence="1" id="KW-1133">Transmembrane helix</keyword>
<name>A0A061SA96_9CHLO</name>
<feature type="transmembrane region" description="Helical" evidence="1">
    <location>
        <begin position="21"/>
        <end position="44"/>
    </location>
</feature>
<gene>
    <name evidence="2" type="ORF">TSPGSL018_18716</name>
    <name evidence="3" type="ORF">TSPGSL018_31289</name>
    <name evidence="4" type="ORF">TSPGSL018_8580</name>
</gene>
<evidence type="ECO:0000313" key="3">
    <source>
        <dbReference type="EMBL" id="JAC72460.1"/>
    </source>
</evidence>
<proteinExistence type="predicted"/>
<reference evidence="4" key="1">
    <citation type="submission" date="2014-05" db="EMBL/GenBank/DDBJ databases">
        <title>The transcriptome of the halophilic microalga Tetraselmis sp. GSL018 isolated from the Great Salt Lake, Utah.</title>
        <authorList>
            <person name="Jinkerson R.E."/>
            <person name="D'Adamo S."/>
            <person name="Posewitz M.C."/>
        </authorList>
    </citation>
    <scope>NUCLEOTIDE SEQUENCE</scope>
    <source>
        <strain evidence="4">GSL018</strain>
    </source>
</reference>
<dbReference type="EMBL" id="GBEZ01004034">
    <property type="protein sequence ID" value="JAC81148.1"/>
    <property type="molecule type" value="Transcribed_RNA"/>
</dbReference>
<evidence type="ECO:0000313" key="2">
    <source>
        <dbReference type="EMBL" id="JAC64256.1"/>
    </source>
</evidence>
<protein>
    <submittedName>
        <fullName evidence="4">Glycosyltransferase family 25 protein</fullName>
    </submittedName>
</protein>
<dbReference type="AlphaFoldDB" id="A0A061SA96"/>
<keyword evidence="1" id="KW-0472">Membrane</keyword>
<sequence length="339" mass="38337">MGYDPLEKKRPLKAWEKGGTNRAATLQIMTVVVCGALVILVAAAPHTVPALKRAFKDWFDDKVRRPLRERHWRHVAEVSRQLPRFSCADIGVDLSELHTHVLTLERTPDRRKELAAALDAASIPYSLFFGQDEIEDIAAPITNHYAGARTKELITGQGYRVSSRRQYWLDLISHRKNGTLSGPLSAKLKQRFEFASKISFLQLMHRMISKSWKYMVVLQDDVRIVDSFAEKLHTALCSLPNDWQVLHFNACNERMGEFVGEGVRQFIEGSCTLGFAFTMEYAISVIYERAPRSDHRFDYLAMRGGYLEGAYIADPPLVEESGLRSAAHIGLHTPPPPTS</sequence>
<evidence type="ECO:0000256" key="1">
    <source>
        <dbReference type="SAM" id="Phobius"/>
    </source>
</evidence>
<keyword evidence="4" id="KW-0808">Transferase</keyword>
<dbReference type="EMBL" id="GBEZ01013536">
    <property type="protein sequence ID" value="JAC72460.1"/>
    <property type="molecule type" value="Transcribed_RNA"/>
</dbReference>
<dbReference type="GO" id="GO:0016740">
    <property type="term" value="F:transferase activity"/>
    <property type="evidence" value="ECO:0007669"/>
    <property type="project" value="UniProtKB-KW"/>
</dbReference>
<evidence type="ECO:0000313" key="4">
    <source>
        <dbReference type="EMBL" id="JAC81148.1"/>
    </source>
</evidence>
<dbReference type="EMBL" id="GBEZ01022591">
    <property type="protein sequence ID" value="JAC64256.1"/>
    <property type="molecule type" value="Transcribed_RNA"/>
</dbReference>
<accession>A0A061SA96</accession>
<keyword evidence="1" id="KW-0812">Transmembrane</keyword>